<comment type="caution">
    <text evidence="1">The sequence shown here is derived from an EMBL/GenBank/DDBJ whole genome shotgun (WGS) entry which is preliminary data.</text>
</comment>
<dbReference type="OrthoDB" id="3481698at2"/>
<gene>
    <name evidence="1" type="ORF">DQ384_37990</name>
</gene>
<sequence length="111" mass="12785">MIPLPRELRQCRDCGESVLITVTRLGRYLLVDPRPDERGNQACYRVGPRVWHSRSLDAAGAMPPAAWEHRYVPHVATCKPKKPKATQEALPILPANVTRLDPKRRRRRRSR</sequence>
<protein>
    <submittedName>
        <fullName evidence="1">Uncharacterized protein</fullName>
    </submittedName>
</protein>
<reference evidence="1 2" key="1">
    <citation type="submission" date="2018-06" db="EMBL/GenBank/DDBJ databases">
        <title>Sphaerisporangium craniellae sp. nov., isolated from a marine sponge in the South China Sea.</title>
        <authorList>
            <person name="Li L."/>
        </authorList>
    </citation>
    <scope>NUCLEOTIDE SEQUENCE [LARGE SCALE GENOMIC DNA]</scope>
    <source>
        <strain evidence="1 2">CCTCC AA 208026</strain>
    </source>
</reference>
<dbReference type="AlphaFoldDB" id="A0A367ELY5"/>
<dbReference type="EMBL" id="QOIL01000034">
    <property type="protein sequence ID" value="RCG19074.1"/>
    <property type="molecule type" value="Genomic_DNA"/>
</dbReference>
<keyword evidence="2" id="KW-1185">Reference proteome</keyword>
<evidence type="ECO:0000313" key="1">
    <source>
        <dbReference type="EMBL" id="RCG19074.1"/>
    </source>
</evidence>
<organism evidence="1 2">
    <name type="scientific">Sphaerisporangium album</name>
    <dbReference type="NCBI Taxonomy" id="509200"/>
    <lineage>
        <taxon>Bacteria</taxon>
        <taxon>Bacillati</taxon>
        <taxon>Actinomycetota</taxon>
        <taxon>Actinomycetes</taxon>
        <taxon>Streptosporangiales</taxon>
        <taxon>Streptosporangiaceae</taxon>
        <taxon>Sphaerisporangium</taxon>
    </lineage>
</organism>
<evidence type="ECO:0000313" key="2">
    <source>
        <dbReference type="Proteomes" id="UP000253094"/>
    </source>
</evidence>
<dbReference type="RefSeq" id="WP_114033729.1">
    <property type="nucleotide sequence ID" value="NZ_QOIL01000034.1"/>
</dbReference>
<accession>A0A367ELY5</accession>
<name>A0A367ELY5_9ACTN</name>
<proteinExistence type="predicted"/>
<dbReference type="Proteomes" id="UP000253094">
    <property type="component" value="Unassembled WGS sequence"/>
</dbReference>